<dbReference type="Proteomes" id="UP001385499">
    <property type="component" value="Unassembled WGS sequence"/>
</dbReference>
<evidence type="ECO:0000313" key="1">
    <source>
        <dbReference type="EMBL" id="MEJ8472854.1"/>
    </source>
</evidence>
<keyword evidence="2" id="KW-1185">Reference proteome</keyword>
<reference evidence="1 2" key="1">
    <citation type="submission" date="2024-02" db="EMBL/GenBank/DDBJ databases">
        <title>Roseibium algae sp. nov., isolated from marine alga (Grateloupia sp.), showing potential in myo-inositol conversion.</title>
        <authorList>
            <person name="Wang Y."/>
        </authorList>
    </citation>
    <scope>NUCLEOTIDE SEQUENCE [LARGE SCALE GENOMIC DNA]</scope>
    <source>
        <strain evidence="1 2">H3510</strain>
    </source>
</reference>
<organism evidence="1 2">
    <name type="scientific">Roseibium algae</name>
    <dbReference type="NCBI Taxonomy" id="3123038"/>
    <lineage>
        <taxon>Bacteria</taxon>
        <taxon>Pseudomonadati</taxon>
        <taxon>Pseudomonadota</taxon>
        <taxon>Alphaproteobacteria</taxon>
        <taxon>Hyphomicrobiales</taxon>
        <taxon>Stappiaceae</taxon>
        <taxon>Roseibium</taxon>
    </lineage>
</organism>
<dbReference type="RefSeq" id="WP_340272342.1">
    <property type="nucleotide sequence ID" value="NZ_JBAKIA010000001.1"/>
</dbReference>
<sequence length="289" mass="32492">MSDFNSMTIVAATEVVADFKSHSDMGVLEVQWNLDQHGISSSSKAARVRDLAQIAIRLNPLVLTEAGQVHLDRALIEIAIHAPPNTKQKPEWIKLIAGLRFDGFELVRVEVPTGREGLFGDPIVETRHELRRMLPENVPETDFREAASEVETLLGHLNLPVARGHLQQALSAFQRGEWSSANGELRNFYENYLNEIANGLGYDGPDDSKARRDFLGAGLTPPFLLDEYNEWHPQKTQFVQGLMNRMHPHGGHPGLSEEEDATFRLQISLITARLFLRRFRQRVTKKGAA</sequence>
<dbReference type="EMBL" id="JBAKIA010000001">
    <property type="protein sequence ID" value="MEJ8472854.1"/>
    <property type="molecule type" value="Genomic_DNA"/>
</dbReference>
<gene>
    <name evidence="1" type="ORF">V6575_02035</name>
</gene>
<evidence type="ECO:0000313" key="2">
    <source>
        <dbReference type="Proteomes" id="UP001385499"/>
    </source>
</evidence>
<proteinExistence type="predicted"/>
<evidence type="ECO:0008006" key="3">
    <source>
        <dbReference type="Google" id="ProtNLM"/>
    </source>
</evidence>
<accession>A0ABU8TFC0</accession>
<name>A0ABU8TFC0_9HYPH</name>
<comment type="caution">
    <text evidence="1">The sequence shown here is derived from an EMBL/GenBank/DDBJ whole genome shotgun (WGS) entry which is preliminary data.</text>
</comment>
<protein>
    <recommendedName>
        <fullName evidence="3">Abortive infection Abi-like protein</fullName>
    </recommendedName>
</protein>